<dbReference type="Pfam" id="PF05742">
    <property type="entry name" value="TANGO2"/>
    <property type="match status" value="1"/>
</dbReference>
<evidence type="ECO:0000313" key="2">
    <source>
        <dbReference type="Proteomes" id="UP000191931"/>
    </source>
</evidence>
<dbReference type="PANTHER" id="PTHR17985:SF8">
    <property type="entry name" value="TRANSPORT AND GOLGI ORGANIZATION PROTEIN 2 HOMOLOG"/>
    <property type="match status" value="1"/>
</dbReference>
<evidence type="ECO:0008006" key="3">
    <source>
        <dbReference type="Google" id="ProtNLM"/>
    </source>
</evidence>
<keyword evidence="2" id="KW-1185">Reference proteome</keyword>
<organism evidence="1 2">
    <name type="scientific">Desulfamplus magnetovallimortis</name>
    <dbReference type="NCBI Taxonomy" id="1246637"/>
    <lineage>
        <taxon>Bacteria</taxon>
        <taxon>Pseudomonadati</taxon>
        <taxon>Thermodesulfobacteriota</taxon>
        <taxon>Desulfobacteria</taxon>
        <taxon>Desulfobacterales</taxon>
        <taxon>Desulfobacteraceae</taxon>
        <taxon>Desulfamplus</taxon>
    </lineage>
</organism>
<dbReference type="EMBL" id="FWEV01000099">
    <property type="protein sequence ID" value="SLM29566.1"/>
    <property type="molecule type" value="Genomic_DNA"/>
</dbReference>
<proteinExistence type="predicted"/>
<dbReference type="RefSeq" id="WP_186441562.1">
    <property type="nucleotide sequence ID" value="NZ_LT828554.1"/>
</dbReference>
<protein>
    <recommendedName>
        <fullName evidence="3">NRDE family protein</fullName>
    </recommendedName>
</protein>
<dbReference type="PANTHER" id="PTHR17985">
    <property type="entry name" value="SER/THR-RICH PROTEIN T10 IN DGCR REGION"/>
    <property type="match status" value="1"/>
</dbReference>
<accession>A0A1W1HAU6</accession>
<name>A0A1W1HAU6_9BACT</name>
<dbReference type="InterPro" id="IPR008551">
    <property type="entry name" value="TANGO2"/>
</dbReference>
<gene>
    <name evidence="1" type="ORF">MTBBW1_1880003</name>
</gene>
<reference evidence="1 2" key="1">
    <citation type="submission" date="2017-03" db="EMBL/GenBank/DDBJ databases">
        <authorList>
            <person name="Afonso C.L."/>
            <person name="Miller P.J."/>
            <person name="Scott M.A."/>
            <person name="Spackman E."/>
            <person name="Goraichik I."/>
            <person name="Dimitrov K.M."/>
            <person name="Suarez D.L."/>
            <person name="Swayne D.E."/>
        </authorList>
    </citation>
    <scope>NUCLEOTIDE SEQUENCE [LARGE SCALE GENOMIC DNA]</scope>
    <source>
        <strain evidence="1">PRJEB14757</strain>
    </source>
</reference>
<sequence>MCLIVFGYGVHKKYRLILSANRDEFFNRPTAPLNPWEDEPEIIGGRDLKQKGTWMAFNKIGRLAALTNVRDPASMKLDARSRGDLVASFLLSDKNPLSYLEKVKSRMHNYNGFNLLVADLKDMFFISSTDQKIIKIKHGIHAISNRTLNTPWVKVKIVKKGLKKILENQTGKMENHDDLESNLYSMMQNKTVAPDEELPDTGVGVELERQLSSIFISMPGYGTRSTSVVLWDFAGNQTFSEITWSANGRKQGYKKYKG</sequence>
<evidence type="ECO:0000313" key="1">
    <source>
        <dbReference type="EMBL" id="SLM29566.1"/>
    </source>
</evidence>
<dbReference type="AlphaFoldDB" id="A0A1W1HAU6"/>
<dbReference type="STRING" id="1246637.MTBBW1_1880003"/>
<dbReference type="Proteomes" id="UP000191931">
    <property type="component" value="Unassembled WGS sequence"/>
</dbReference>